<dbReference type="KEGG" id="nyu:D7D52_20255"/>
<keyword evidence="2" id="KW-1185">Reference proteome</keyword>
<accession>A0A386ZGR4</accession>
<gene>
    <name evidence="1" type="ORF">D7D52_20255</name>
</gene>
<dbReference type="EMBL" id="CP032568">
    <property type="protein sequence ID" value="AYF75785.1"/>
    <property type="molecule type" value="Genomic_DNA"/>
</dbReference>
<protein>
    <submittedName>
        <fullName evidence="1">Uncharacterized protein</fullName>
    </submittedName>
</protein>
<organism evidence="1 2">
    <name type="scientific">Nocardia yunnanensis</name>
    <dbReference type="NCBI Taxonomy" id="2382165"/>
    <lineage>
        <taxon>Bacteria</taxon>
        <taxon>Bacillati</taxon>
        <taxon>Actinomycetota</taxon>
        <taxon>Actinomycetes</taxon>
        <taxon>Mycobacteriales</taxon>
        <taxon>Nocardiaceae</taxon>
        <taxon>Nocardia</taxon>
    </lineage>
</organism>
<dbReference type="AlphaFoldDB" id="A0A386ZGR4"/>
<proteinExistence type="predicted"/>
<name>A0A386ZGR4_9NOCA</name>
<dbReference type="OrthoDB" id="4560244at2"/>
<evidence type="ECO:0000313" key="2">
    <source>
        <dbReference type="Proteomes" id="UP000267164"/>
    </source>
</evidence>
<reference evidence="1 2" key="1">
    <citation type="submission" date="2018-09" db="EMBL/GenBank/DDBJ databases">
        <title>Nocardia yunnanensis sp. nov., an actinomycete isolated from a soil sample.</title>
        <authorList>
            <person name="Zhang J."/>
        </authorList>
    </citation>
    <scope>NUCLEOTIDE SEQUENCE [LARGE SCALE GENOMIC DNA]</scope>
    <source>
        <strain evidence="1 2">CFHS0054</strain>
    </source>
</reference>
<evidence type="ECO:0000313" key="1">
    <source>
        <dbReference type="EMBL" id="AYF75785.1"/>
    </source>
</evidence>
<sequence length="61" mass="6782">MSNPLVFDHSELPVMTIEYAHLIMQRHRNCLVSVCAVKNQAKRRLIECGALVPADAPHIGS</sequence>
<dbReference type="RefSeq" id="WP_120738636.1">
    <property type="nucleotide sequence ID" value="NZ_CP032568.1"/>
</dbReference>
<dbReference type="Proteomes" id="UP000267164">
    <property type="component" value="Chromosome"/>
</dbReference>